<keyword evidence="3" id="KW-1185">Reference proteome</keyword>
<comment type="caution">
    <text evidence="2">The sequence shown here is derived from an EMBL/GenBank/DDBJ whole genome shotgun (WGS) entry which is preliminary data.</text>
</comment>
<gene>
    <name evidence="2" type="ORF">O181_117089</name>
</gene>
<reference evidence="2" key="1">
    <citation type="submission" date="2021-03" db="EMBL/GenBank/DDBJ databases">
        <title>Draft genome sequence of rust myrtle Austropuccinia psidii MF-1, a brazilian biotype.</title>
        <authorList>
            <person name="Quecine M.C."/>
            <person name="Pachon D.M.R."/>
            <person name="Bonatelli M.L."/>
            <person name="Correr F.H."/>
            <person name="Franceschini L.M."/>
            <person name="Leite T.F."/>
            <person name="Margarido G.R.A."/>
            <person name="Almeida C.A."/>
            <person name="Ferrarezi J.A."/>
            <person name="Labate C.A."/>
        </authorList>
    </citation>
    <scope>NUCLEOTIDE SEQUENCE</scope>
    <source>
        <strain evidence="2">MF-1</strain>
    </source>
</reference>
<protein>
    <submittedName>
        <fullName evidence="2">Uncharacterized protein</fullName>
    </submittedName>
</protein>
<feature type="region of interest" description="Disordered" evidence="1">
    <location>
        <begin position="1"/>
        <end position="82"/>
    </location>
</feature>
<dbReference type="EMBL" id="AVOT02100469">
    <property type="protein sequence ID" value="MBW0577374.1"/>
    <property type="molecule type" value="Genomic_DNA"/>
</dbReference>
<evidence type="ECO:0000313" key="2">
    <source>
        <dbReference type="EMBL" id="MBW0577374.1"/>
    </source>
</evidence>
<evidence type="ECO:0000313" key="3">
    <source>
        <dbReference type="Proteomes" id="UP000765509"/>
    </source>
</evidence>
<feature type="compositionally biased region" description="Polar residues" evidence="1">
    <location>
        <begin position="58"/>
        <end position="68"/>
    </location>
</feature>
<evidence type="ECO:0000256" key="1">
    <source>
        <dbReference type="SAM" id="MobiDB-lite"/>
    </source>
</evidence>
<feature type="compositionally biased region" description="Acidic residues" evidence="1">
    <location>
        <begin position="14"/>
        <end position="29"/>
    </location>
</feature>
<dbReference type="Proteomes" id="UP000765509">
    <property type="component" value="Unassembled WGS sequence"/>
</dbReference>
<organism evidence="2 3">
    <name type="scientific">Austropuccinia psidii MF-1</name>
    <dbReference type="NCBI Taxonomy" id="1389203"/>
    <lineage>
        <taxon>Eukaryota</taxon>
        <taxon>Fungi</taxon>
        <taxon>Dikarya</taxon>
        <taxon>Basidiomycota</taxon>
        <taxon>Pucciniomycotina</taxon>
        <taxon>Pucciniomycetes</taxon>
        <taxon>Pucciniales</taxon>
        <taxon>Sphaerophragmiaceae</taxon>
        <taxon>Austropuccinia</taxon>
    </lineage>
</organism>
<sequence length="82" mass="9458">MEQLTSKLPPLPEDNIEEQYEEESEEEDQSEHVKNSLSQLQILLTVTKKKKVKRRESTSYTPGTSPSEPTLPRHVRPEESPI</sequence>
<proteinExistence type="predicted"/>
<name>A0A9Q3KCM6_9BASI</name>
<accession>A0A9Q3KCM6</accession>
<dbReference type="AlphaFoldDB" id="A0A9Q3KCM6"/>